<proteinExistence type="predicted"/>
<accession>A0ABN3PJI5</accession>
<dbReference type="EMBL" id="BAAARI010000017">
    <property type="protein sequence ID" value="GAA2587325.1"/>
    <property type="molecule type" value="Genomic_DNA"/>
</dbReference>
<organism evidence="1 2">
    <name type="scientific">Microbacterium binotii</name>
    <dbReference type="NCBI Taxonomy" id="462710"/>
    <lineage>
        <taxon>Bacteria</taxon>
        <taxon>Bacillati</taxon>
        <taxon>Actinomycetota</taxon>
        <taxon>Actinomycetes</taxon>
        <taxon>Micrococcales</taxon>
        <taxon>Microbacteriaceae</taxon>
        <taxon>Microbacterium</taxon>
    </lineage>
</organism>
<comment type="caution">
    <text evidence="1">The sequence shown here is derived from an EMBL/GenBank/DDBJ whole genome shotgun (WGS) entry which is preliminary data.</text>
</comment>
<sequence length="100" mass="10964">MGMTDDSDGPELDLTTTRALAESVAADFAANEKFQREAFDKLSDYLDADNHLHLSLAEAYVFFAEEVSADPKLFSTIVGQFAAAVAREVDQDLTSIDEQE</sequence>
<protein>
    <submittedName>
        <fullName evidence="1">Uncharacterized protein</fullName>
    </submittedName>
</protein>
<evidence type="ECO:0000313" key="2">
    <source>
        <dbReference type="Proteomes" id="UP001500274"/>
    </source>
</evidence>
<evidence type="ECO:0000313" key="1">
    <source>
        <dbReference type="EMBL" id="GAA2587325.1"/>
    </source>
</evidence>
<name>A0ABN3PJI5_9MICO</name>
<keyword evidence="2" id="KW-1185">Reference proteome</keyword>
<dbReference type="Proteomes" id="UP001500274">
    <property type="component" value="Unassembled WGS sequence"/>
</dbReference>
<gene>
    <name evidence="1" type="ORF">GCM10009862_27970</name>
</gene>
<reference evidence="1 2" key="1">
    <citation type="journal article" date="2019" name="Int. J. Syst. Evol. Microbiol.">
        <title>The Global Catalogue of Microorganisms (GCM) 10K type strain sequencing project: providing services to taxonomists for standard genome sequencing and annotation.</title>
        <authorList>
            <consortium name="The Broad Institute Genomics Platform"/>
            <consortium name="The Broad Institute Genome Sequencing Center for Infectious Disease"/>
            <person name="Wu L."/>
            <person name="Ma J."/>
        </authorList>
    </citation>
    <scope>NUCLEOTIDE SEQUENCE [LARGE SCALE GENOMIC DNA]</scope>
    <source>
        <strain evidence="1 2">JCM 16365</strain>
    </source>
</reference>